<feature type="region of interest" description="Disordered" evidence="1">
    <location>
        <begin position="114"/>
        <end position="135"/>
    </location>
</feature>
<evidence type="ECO:0000256" key="2">
    <source>
        <dbReference type="SAM" id="SignalP"/>
    </source>
</evidence>
<evidence type="ECO:0000313" key="3">
    <source>
        <dbReference type="EMBL" id="CAL8083130.1"/>
    </source>
</evidence>
<sequence length="135" mass="15641">MICVSDGNWKAIVSGIFILYSVQLACSQQHQHQGGSPHEMLWPTSLSFHETKTNAMLGEAILKRVYSRIGFTDNIIRAEIDTLFDRLKEVIEKRLRKCERKRRRAGSVKNLNLESMYGHPNTTYQRRTRKQANGY</sequence>
<evidence type="ECO:0000313" key="4">
    <source>
        <dbReference type="Proteomes" id="UP001642540"/>
    </source>
</evidence>
<dbReference type="Proteomes" id="UP001642540">
    <property type="component" value="Unassembled WGS sequence"/>
</dbReference>
<keyword evidence="4" id="KW-1185">Reference proteome</keyword>
<gene>
    <name evidence="3" type="ORF">ODALV1_LOCUS5403</name>
</gene>
<reference evidence="3 4" key="1">
    <citation type="submission" date="2024-08" db="EMBL/GenBank/DDBJ databases">
        <authorList>
            <person name="Cucini C."/>
            <person name="Frati F."/>
        </authorList>
    </citation>
    <scope>NUCLEOTIDE SEQUENCE [LARGE SCALE GENOMIC DNA]</scope>
</reference>
<organism evidence="3 4">
    <name type="scientific">Orchesella dallaii</name>
    <dbReference type="NCBI Taxonomy" id="48710"/>
    <lineage>
        <taxon>Eukaryota</taxon>
        <taxon>Metazoa</taxon>
        <taxon>Ecdysozoa</taxon>
        <taxon>Arthropoda</taxon>
        <taxon>Hexapoda</taxon>
        <taxon>Collembola</taxon>
        <taxon>Entomobryomorpha</taxon>
        <taxon>Entomobryoidea</taxon>
        <taxon>Orchesellidae</taxon>
        <taxon>Orchesellinae</taxon>
        <taxon>Orchesella</taxon>
    </lineage>
</organism>
<keyword evidence="2" id="KW-0732">Signal</keyword>
<accession>A0ABP1Q2K8</accession>
<dbReference type="EMBL" id="CAXLJM020000016">
    <property type="protein sequence ID" value="CAL8083130.1"/>
    <property type="molecule type" value="Genomic_DNA"/>
</dbReference>
<evidence type="ECO:0000256" key="1">
    <source>
        <dbReference type="SAM" id="MobiDB-lite"/>
    </source>
</evidence>
<name>A0ABP1Q2K8_9HEXA</name>
<proteinExistence type="predicted"/>
<feature type="chain" id="PRO_5045273577" evidence="2">
    <location>
        <begin position="28"/>
        <end position="135"/>
    </location>
</feature>
<protein>
    <submittedName>
        <fullName evidence="3">Uncharacterized protein</fullName>
    </submittedName>
</protein>
<comment type="caution">
    <text evidence="3">The sequence shown here is derived from an EMBL/GenBank/DDBJ whole genome shotgun (WGS) entry which is preliminary data.</text>
</comment>
<feature type="signal peptide" evidence="2">
    <location>
        <begin position="1"/>
        <end position="27"/>
    </location>
</feature>
<feature type="compositionally biased region" description="Basic residues" evidence="1">
    <location>
        <begin position="126"/>
        <end position="135"/>
    </location>
</feature>